<accession>A0A1A9EZC1</accession>
<evidence type="ECO:0000313" key="1">
    <source>
        <dbReference type="EMBL" id="ANG62988.1"/>
    </source>
</evidence>
<dbReference type="Gene3D" id="1.10.8.650">
    <property type="entry name" value="Uncharacterised protein PF13642 yp_926445, C-terminal domain"/>
    <property type="match status" value="1"/>
</dbReference>
<dbReference type="KEGG" id="mars:A8C75_11155"/>
<evidence type="ECO:0000313" key="2">
    <source>
        <dbReference type="Proteomes" id="UP000078070"/>
    </source>
</evidence>
<dbReference type="RefSeq" id="WP_067382082.1">
    <property type="nucleotide sequence ID" value="NZ_CP015839.1"/>
</dbReference>
<dbReference type="EMBL" id="CP015839">
    <property type="protein sequence ID" value="ANG62988.1"/>
    <property type="molecule type" value="Genomic_DNA"/>
</dbReference>
<organism evidence="1 2">
    <name type="scientific">Marinobacterium aestuarii</name>
    <dbReference type="NCBI Taxonomy" id="1821621"/>
    <lineage>
        <taxon>Bacteria</taxon>
        <taxon>Pseudomonadati</taxon>
        <taxon>Pseudomonadota</taxon>
        <taxon>Gammaproteobacteria</taxon>
        <taxon>Oceanospirillales</taxon>
        <taxon>Oceanospirillaceae</taxon>
        <taxon>Marinobacterium</taxon>
    </lineage>
</organism>
<reference evidence="2" key="1">
    <citation type="submission" date="2016-05" db="EMBL/GenBank/DDBJ databases">
        <authorList>
            <person name="Baek K."/>
            <person name="Yang S.-J."/>
        </authorList>
    </citation>
    <scope>NUCLEOTIDE SEQUENCE [LARGE SCALE GENOMIC DNA]</scope>
    <source>
        <strain evidence="2">ST58-10</strain>
    </source>
</reference>
<dbReference type="Pfam" id="PF13642">
    <property type="entry name" value="DUF4144"/>
    <property type="match status" value="1"/>
</dbReference>
<dbReference type="OrthoDB" id="5771593at2"/>
<name>A0A1A9EZC1_9GAMM</name>
<dbReference type="Gene3D" id="2.40.10.320">
    <property type="entry name" value="Uncharacterised protein PF13642 yp_926445, N-terminal domain"/>
    <property type="match status" value="1"/>
</dbReference>
<sequence>MTTDNILFPALVQHQDDAELSFIASPEDWARCALEAHFYRGVQPGDRLIDSQGRVYWLCCAGAVVKVERSDELLSLPQVLALVRGHAALQNNCCAGKLGARDFSEAIHLVAHLTD</sequence>
<gene>
    <name evidence="1" type="ORF">A8C75_11155</name>
</gene>
<keyword evidence="2" id="KW-1185">Reference proteome</keyword>
<dbReference type="AlphaFoldDB" id="A0A1A9EZC1"/>
<reference evidence="1 2" key="2">
    <citation type="journal article" date="2018" name="Int. J. Syst. Evol. Microbiol.">
        <title>Marinobacterium aestuarii sp. nov., a benzene-degrading marine bacterium isolated from estuary sediment.</title>
        <authorList>
            <person name="Bae S.S."/>
            <person name="Jung J."/>
            <person name="Chung D."/>
            <person name="Baek K."/>
        </authorList>
    </citation>
    <scope>NUCLEOTIDE SEQUENCE [LARGE SCALE GENOMIC DNA]</scope>
    <source>
        <strain evidence="1 2">ST58-10</strain>
    </source>
</reference>
<protein>
    <submittedName>
        <fullName evidence="1">Uncharacterized protein</fullName>
    </submittedName>
</protein>
<dbReference type="InterPro" id="IPR025284">
    <property type="entry name" value="DUF4144"/>
</dbReference>
<dbReference type="Proteomes" id="UP000078070">
    <property type="component" value="Chromosome"/>
</dbReference>
<proteinExistence type="predicted"/>